<dbReference type="Proteomes" id="UP000276864">
    <property type="component" value="Unassembled WGS sequence"/>
</dbReference>
<dbReference type="InterPro" id="IPR011009">
    <property type="entry name" value="Kinase-like_dom_sf"/>
</dbReference>
<evidence type="ECO:0000256" key="5">
    <source>
        <dbReference type="ARBA" id="ARBA00022777"/>
    </source>
</evidence>
<evidence type="ECO:0000313" key="11">
    <source>
        <dbReference type="Proteomes" id="UP000276864"/>
    </source>
</evidence>
<dbReference type="InterPro" id="IPR000719">
    <property type="entry name" value="Prot_kinase_dom"/>
</dbReference>
<accession>A0A3M7API6</accession>
<dbReference type="EMBL" id="QWIM01000966">
    <property type="protein sequence ID" value="RMY29485.1"/>
    <property type="molecule type" value="Genomic_DNA"/>
</dbReference>
<dbReference type="PANTHER" id="PTHR47634:SF9">
    <property type="entry name" value="PROTEIN KINASE DOMAIN-CONTAINING PROTEIN-RELATED"/>
    <property type="match status" value="1"/>
</dbReference>
<dbReference type="PANTHER" id="PTHR47634">
    <property type="entry name" value="PROTEIN KINASE DOMAIN-CONTAINING PROTEIN-RELATED"/>
    <property type="match status" value="1"/>
</dbReference>
<keyword evidence="3" id="KW-0808">Transferase</keyword>
<evidence type="ECO:0000256" key="4">
    <source>
        <dbReference type="ARBA" id="ARBA00022741"/>
    </source>
</evidence>
<evidence type="ECO:0000313" key="10">
    <source>
        <dbReference type="EMBL" id="RMY29485.1"/>
    </source>
</evidence>
<dbReference type="PROSITE" id="PS50011">
    <property type="entry name" value="PROTEIN_KINASE_DOM"/>
    <property type="match status" value="1"/>
</dbReference>
<comment type="caution">
    <text evidence="10">The sequence shown here is derived from an EMBL/GenBank/DDBJ whole genome shotgun (WGS) entry which is preliminary data.</text>
</comment>
<reference evidence="10 11" key="1">
    <citation type="journal article" date="2018" name="BMC Genomics">
        <title>Genomic evidence for intraspecific hybridization in a clonal and extremely halotolerant yeast.</title>
        <authorList>
            <person name="Gostincar C."/>
            <person name="Stajich J.E."/>
            <person name="Zupancic J."/>
            <person name="Zalar P."/>
            <person name="Gunde-Cimerman N."/>
        </authorList>
    </citation>
    <scope>NUCLEOTIDE SEQUENCE [LARGE SCALE GENOMIC DNA]</scope>
    <source>
        <strain evidence="10 11">EXF-6651</strain>
    </source>
</reference>
<dbReference type="GO" id="GO:0005524">
    <property type="term" value="F:ATP binding"/>
    <property type="evidence" value="ECO:0007669"/>
    <property type="project" value="UniProtKB-KW"/>
</dbReference>
<evidence type="ECO:0000256" key="7">
    <source>
        <dbReference type="ARBA" id="ARBA00047899"/>
    </source>
</evidence>
<keyword evidence="2" id="KW-0723">Serine/threonine-protein kinase</keyword>
<evidence type="ECO:0000256" key="8">
    <source>
        <dbReference type="ARBA" id="ARBA00048679"/>
    </source>
</evidence>
<name>A0A3M7API6_HORWE</name>
<evidence type="ECO:0000256" key="3">
    <source>
        <dbReference type="ARBA" id="ARBA00022679"/>
    </source>
</evidence>
<dbReference type="Gene3D" id="3.30.200.20">
    <property type="entry name" value="Phosphorylase Kinase, domain 1"/>
    <property type="match status" value="1"/>
</dbReference>
<dbReference type="GO" id="GO:0050684">
    <property type="term" value="P:regulation of mRNA processing"/>
    <property type="evidence" value="ECO:0007669"/>
    <property type="project" value="TreeGrafter"/>
</dbReference>
<dbReference type="SUPFAM" id="SSF56112">
    <property type="entry name" value="Protein kinase-like (PK-like)"/>
    <property type="match status" value="1"/>
</dbReference>
<dbReference type="EC" id="2.7.11.1" evidence="1"/>
<organism evidence="10 11">
    <name type="scientific">Hortaea werneckii</name>
    <name type="common">Black yeast</name>
    <name type="synonym">Cladosporium werneckii</name>
    <dbReference type="NCBI Taxonomy" id="91943"/>
    <lineage>
        <taxon>Eukaryota</taxon>
        <taxon>Fungi</taxon>
        <taxon>Dikarya</taxon>
        <taxon>Ascomycota</taxon>
        <taxon>Pezizomycotina</taxon>
        <taxon>Dothideomycetes</taxon>
        <taxon>Dothideomycetidae</taxon>
        <taxon>Mycosphaerellales</taxon>
        <taxon>Teratosphaeriaceae</taxon>
        <taxon>Hortaea</taxon>
    </lineage>
</organism>
<keyword evidence="6" id="KW-0067">ATP-binding</keyword>
<gene>
    <name evidence="10" type="ORF">D0866_08664</name>
</gene>
<comment type="catalytic activity">
    <reaction evidence="8">
        <text>L-seryl-[protein] + ATP = O-phospho-L-seryl-[protein] + ADP + H(+)</text>
        <dbReference type="Rhea" id="RHEA:17989"/>
        <dbReference type="Rhea" id="RHEA-COMP:9863"/>
        <dbReference type="Rhea" id="RHEA-COMP:11604"/>
        <dbReference type="ChEBI" id="CHEBI:15378"/>
        <dbReference type="ChEBI" id="CHEBI:29999"/>
        <dbReference type="ChEBI" id="CHEBI:30616"/>
        <dbReference type="ChEBI" id="CHEBI:83421"/>
        <dbReference type="ChEBI" id="CHEBI:456216"/>
        <dbReference type="EC" id="2.7.11.1"/>
    </reaction>
</comment>
<evidence type="ECO:0000256" key="2">
    <source>
        <dbReference type="ARBA" id="ARBA00022527"/>
    </source>
</evidence>
<dbReference type="VEuPathDB" id="FungiDB:BTJ68_12265"/>
<dbReference type="GO" id="GO:0000245">
    <property type="term" value="P:spliceosomal complex assembly"/>
    <property type="evidence" value="ECO:0007669"/>
    <property type="project" value="TreeGrafter"/>
</dbReference>
<sequence>MCLFFATPVIIRSNSCIRQSLTRLYVSKPRFASTTAARTNVTRPFEEERLPWYRADQFYPVHIGETFISRYKVVGKLGYGAYSTVWLCRDLNRASDFVSVKVCTSHGAASMGQDRELKFYEYIASLGSQHPGQAYIRGLLETFEISGPTGKHLCLVHPPMHMTIADLQRQNPSKRLNQDLLNWTLFNLLSALSFLHDEAHVVHTGKFRENHVEDDINPSNIMLTIDDESLLPSFEQAEASDPSPQKFIDDTRTIYGSRKLGLPKDSLWGQPVLCDFGEARIGPGPHKGLIQPELYRAPEVLFDMGWDSSADIWNVAAMIWDLFQGRHLFHTLDEDQDVSATHHIAEMMAYIGMPPPLEYLRRSQVTSHVFDEKAEGKLTCTQASGKLQGGVRIPSQEVMSLEQAETVLEGEEKKQFLSFVRSMLKWVPEERPSAEELLRDPWLEGAIPG</sequence>
<protein>
    <recommendedName>
        <fullName evidence="1">non-specific serine/threonine protein kinase</fullName>
        <ecNumber evidence="1">2.7.11.1</ecNumber>
    </recommendedName>
</protein>
<keyword evidence="5" id="KW-0418">Kinase</keyword>
<evidence type="ECO:0000256" key="1">
    <source>
        <dbReference type="ARBA" id="ARBA00012513"/>
    </source>
</evidence>
<evidence type="ECO:0000256" key="6">
    <source>
        <dbReference type="ARBA" id="ARBA00022840"/>
    </source>
</evidence>
<dbReference type="AlphaFoldDB" id="A0A3M7API6"/>
<dbReference type="Pfam" id="PF00069">
    <property type="entry name" value="Pkinase"/>
    <property type="match status" value="1"/>
</dbReference>
<comment type="catalytic activity">
    <reaction evidence="7">
        <text>L-threonyl-[protein] + ATP = O-phospho-L-threonyl-[protein] + ADP + H(+)</text>
        <dbReference type="Rhea" id="RHEA:46608"/>
        <dbReference type="Rhea" id="RHEA-COMP:11060"/>
        <dbReference type="Rhea" id="RHEA-COMP:11605"/>
        <dbReference type="ChEBI" id="CHEBI:15378"/>
        <dbReference type="ChEBI" id="CHEBI:30013"/>
        <dbReference type="ChEBI" id="CHEBI:30616"/>
        <dbReference type="ChEBI" id="CHEBI:61977"/>
        <dbReference type="ChEBI" id="CHEBI:456216"/>
        <dbReference type="EC" id="2.7.11.1"/>
    </reaction>
</comment>
<dbReference type="SMART" id="SM00220">
    <property type="entry name" value="S_TKc"/>
    <property type="match status" value="1"/>
</dbReference>
<keyword evidence="4" id="KW-0547">Nucleotide-binding</keyword>
<feature type="domain" description="Protein kinase" evidence="9">
    <location>
        <begin position="71"/>
        <end position="443"/>
    </location>
</feature>
<dbReference type="Gene3D" id="1.10.510.10">
    <property type="entry name" value="Transferase(Phosphotransferase) domain 1"/>
    <property type="match status" value="1"/>
</dbReference>
<proteinExistence type="predicted"/>
<evidence type="ECO:0000259" key="9">
    <source>
        <dbReference type="PROSITE" id="PS50011"/>
    </source>
</evidence>
<dbReference type="GO" id="GO:0004674">
    <property type="term" value="F:protein serine/threonine kinase activity"/>
    <property type="evidence" value="ECO:0007669"/>
    <property type="project" value="UniProtKB-KW"/>
</dbReference>
<dbReference type="InterPro" id="IPR051334">
    <property type="entry name" value="SRPK"/>
</dbReference>